<comment type="caution">
    <text evidence="2">The sequence shown here is derived from an EMBL/GenBank/DDBJ whole genome shotgun (WGS) entry which is preliminary data.</text>
</comment>
<reference evidence="2 3" key="1">
    <citation type="submission" date="2019-12" db="EMBL/GenBank/DDBJ databases">
        <title>Hymenobacter sp. HMF4947 Genome sequencing and assembly.</title>
        <authorList>
            <person name="Kang H."/>
            <person name="Cha I."/>
            <person name="Kim H."/>
            <person name="Joh K."/>
        </authorList>
    </citation>
    <scope>NUCLEOTIDE SEQUENCE [LARGE SCALE GENOMIC DNA]</scope>
    <source>
        <strain evidence="2 3">HMF4947</strain>
    </source>
</reference>
<proteinExistence type="predicted"/>
<evidence type="ECO:0000313" key="3">
    <source>
        <dbReference type="Proteomes" id="UP000441336"/>
    </source>
</evidence>
<dbReference type="AlphaFoldDB" id="A0A7K1TGR5"/>
<evidence type="ECO:0000313" key="2">
    <source>
        <dbReference type="EMBL" id="MVN77579.1"/>
    </source>
</evidence>
<evidence type="ECO:0000256" key="1">
    <source>
        <dbReference type="SAM" id="SignalP"/>
    </source>
</evidence>
<feature type="signal peptide" evidence="1">
    <location>
        <begin position="1"/>
        <end position="19"/>
    </location>
</feature>
<name>A0A7K1TGR5_9BACT</name>
<protein>
    <submittedName>
        <fullName evidence="2">Uncharacterized protein</fullName>
    </submittedName>
</protein>
<keyword evidence="3" id="KW-1185">Reference proteome</keyword>
<accession>A0A7K1TGR5</accession>
<gene>
    <name evidence="2" type="ORF">GO988_14690</name>
</gene>
<feature type="chain" id="PRO_5029484603" evidence="1">
    <location>
        <begin position="20"/>
        <end position="138"/>
    </location>
</feature>
<organism evidence="2 3">
    <name type="scientific">Hymenobacter ginkgonis</name>
    <dbReference type="NCBI Taxonomy" id="2682976"/>
    <lineage>
        <taxon>Bacteria</taxon>
        <taxon>Pseudomonadati</taxon>
        <taxon>Bacteroidota</taxon>
        <taxon>Cytophagia</taxon>
        <taxon>Cytophagales</taxon>
        <taxon>Hymenobacteraceae</taxon>
        <taxon>Hymenobacter</taxon>
    </lineage>
</organism>
<dbReference type="RefSeq" id="WP_157566737.1">
    <property type="nucleotide sequence ID" value="NZ_WQKZ01000003.1"/>
</dbReference>
<dbReference type="Proteomes" id="UP000441336">
    <property type="component" value="Unassembled WGS sequence"/>
</dbReference>
<dbReference type="EMBL" id="WQKZ01000003">
    <property type="protein sequence ID" value="MVN77579.1"/>
    <property type="molecule type" value="Genomic_DNA"/>
</dbReference>
<keyword evidence="1" id="KW-0732">Signal</keyword>
<sequence length="138" mass="15228">MKRLRFACGLLLLPLLLLEQNGHQSTSFTVSESETTYILLATCDAAPPAQLQYLNDQLHPVPALLATQRLPTHLWLRNQTDLLVQAAPGDLCLTINKETNSAAAVERIQQLVPALKRLALAISRGRRLLATILYAATY</sequence>